<feature type="transmembrane region" description="Helical" evidence="1">
    <location>
        <begin position="225"/>
        <end position="244"/>
    </location>
</feature>
<dbReference type="EMBL" id="JAASQJ010000003">
    <property type="protein sequence ID" value="NIJ53647.1"/>
    <property type="molecule type" value="Genomic_DNA"/>
</dbReference>
<feature type="transmembrane region" description="Helical" evidence="1">
    <location>
        <begin position="301"/>
        <end position="321"/>
    </location>
</feature>
<feature type="transmembrane region" description="Helical" evidence="1">
    <location>
        <begin position="328"/>
        <end position="345"/>
    </location>
</feature>
<keyword evidence="1" id="KW-1133">Transmembrane helix</keyword>
<name>A0ABX0UL93_9BACT</name>
<feature type="transmembrane region" description="Helical" evidence="1">
    <location>
        <begin position="13"/>
        <end position="35"/>
    </location>
</feature>
<accession>A0ABX0UL93</accession>
<gene>
    <name evidence="2" type="ORF">FHS68_002829</name>
</gene>
<evidence type="ECO:0008006" key="4">
    <source>
        <dbReference type="Google" id="ProtNLM"/>
    </source>
</evidence>
<evidence type="ECO:0000313" key="2">
    <source>
        <dbReference type="EMBL" id="NIJ53647.1"/>
    </source>
</evidence>
<keyword evidence="1" id="KW-0472">Membrane</keyword>
<organism evidence="2 3">
    <name type="scientific">Dyadobacter arcticus</name>
    <dbReference type="NCBI Taxonomy" id="1078754"/>
    <lineage>
        <taxon>Bacteria</taxon>
        <taxon>Pseudomonadati</taxon>
        <taxon>Bacteroidota</taxon>
        <taxon>Cytophagia</taxon>
        <taxon>Cytophagales</taxon>
        <taxon>Spirosomataceae</taxon>
        <taxon>Dyadobacter</taxon>
    </lineage>
</organism>
<protein>
    <recommendedName>
        <fullName evidence="4">Glycosyltransferase RgtA/B/C/D-like domain-containing protein</fullName>
    </recommendedName>
</protein>
<proteinExistence type="predicted"/>
<feature type="transmembrane region" description="Helical" evidence="1">
    <location>
        <begin position="357"/>
        <end position="376"/>
    </location>
</feature>
<feature type="transmembrane region" description="Helical" evidence="1">
    <location>
        <begin position="188"/>
        <end position="218"/>
    </location>
</feature>
<sequence>MNLFDKPYSTTKIYSFTALLITICFVFTLILRIILAKSHHSDLGGVEQNVIYSIQRLLFDGKIYTDPGYIPFTITQYTPMYHYICGLVAWICGLDPETDIYQLYRIGRGANVIINLLLAFIVFRISFRKLNLSIPLSIALGLGCFVCVFRQGFTVRPDSLMDFMIILSVYFFLGYLKDRASGRVNLILASVVAATVIFVKQSGVQIPVILLSFLVFVGDWKGLKISLLSFILSFALCAGILFLLYKQVFFLNVIGGVANGIDTSWFIFYVFGNGFKIKILIPAFFVLLITFYRWNIFKADIITRFLCFCACAMLAFAGITVLKSGSNVAYFAPFFTVSLLLFAWQLKALQSQSPTSYYPSIAFTLYFSGICVLNVVHQYKEVKKLEFDNNNQTLTREQLAASVAEYVRTNLKPGEYVFANLNDESIIEESYGRRGINNILFKYCLIPELDIFKSSNVKSGVLGYANFRNAILSKTTKYIIESTTPFHFKIIPDLDKIKNSQYRLAKEIGAYKIYEHTVFEPIR</sequence>
<dbReference type="RefSeq" id="WP_167271055.1">
    <property type="nucleotide sequence ID" value="NZ_JAASQJ010000003.1"/>
</dbReference>
<comment type="caution">
    <text evidence="2">The sequence shown here is derived from an EMBL/GenBank/DDBJ whole genome shotgun (WGS) entry which is preliminary data.</text>
</comment>
<keyword evidence="1" id="KW-0812">Transmembrane</keyword>
<reference evidence="2 3" key="1">
    <citation type="submission" date="2020-03" db="EMBL/GenBank/DDBJ databases">
        <title>Genomic Encyclopedia of Type Strains, Phase IV (KMG-IV): sequencing the most valuable type-strain genomes for metagenomic binning, comparative biology and taxonomic classification.</title>
        <authorList>
            <person name="Goeker M."/>
        </authorList>
    </citation>
    <scope>NUCLEOTIDE SEQUENCE [LARGE SCALE GENOMIC DNA]</scope>
    <source>
        <strain evidence="2 3">DSM 102865</strain>
    </source>
</reference>
<dbReference type="Proteomes" id="UP001179181">
    <property type="component" value="Unassembled WGS sequence"/>
</dbReference>
<evidence type="ECO:0000313" key="3">
    <source>
        <dbReference type="Proteomes" id="UP001179181"/>
    </source>
</evidence>
<feature type="transmembrane region" description="Helical" evidence="1">
    <location>
        <begin position="133"/>
        <end position="153"/>
    </location>
</feature>
<feature type="transmembrane region" description="Helical" evidence="1">
    <location>
        <begin position="160"/>
        <end position="176"/>
    </location>
</feature>
<feature type="transmembrane region" description="Helical" evidence="1">
    <location>
        <begin position="109"/>
        <end position="127"/>
    </location>
</feature>
<keyword evidence="3" id="KW-1185">Reference proteome</keyword>
<evidence type="ECO:0000256" key="1">
    <source>
        <dbReference type="SAM" id="Phobius"/>
    </source>
</evidence>